<dbReference type="Proteomes" id="UP000622890">
    <property type="component" value="Unassembled WGS sequence"/>
</dbReference>
<dbReference type="EMBL" id="JAEPBG010000029">
    <property type="protein sequence ID" value="MBK4738874.1"/>
    <property type="molecule type" value="Genomic_DNA"/>
</dbReference>
<comment type="caution">
    <text evidence="1">The sequence shown here is derived from an EMBL/GenBank/DDBJ whole genome shotgun (WGS) entry which is preliminary data.</text>
</comment>
<evidence type="ECO:0000313" key="2">
    <source>
        <dbReference type="Proteomes" id="UP000622890"/>
    </source>
</evidence>
<organism evidence="1 2">
    <name type="scientific">Noviherbaspirillum pedocola</name>
    <dbReference type="NCBI Taxonomy" id="2801341"/>
    <lineage>
        <taxon>Bacteria</taxon>
        <taxon>Pseudomonadati</taxon>
        <taxon>Pseudomonadota</taxon>
        <taxon>Betaproteobacteria</taxon>
        <taxon>Burkholderiales</taxon>
        <taxon>Oxalobacteraceae</taxon>
        <taxon>Noviherbaspirillum</taxon>
    </lineage>
</organism>
<keyword evidence="2" id="KW-1185">Reference proteome</keyword>
<sequence length="795" mass="88221">MSPFPYPFSAPTTPALPDDHRYVGSFGDLPLDILPIVVRSIALGERASLLSLALVNKSMYFATRPQRTWLGVWPERGALQRESSRFQAGTRFQYMLHLAASMQEPMPVDARHALLCAWLDQILPHRHGLLLNHYPDWPLHMLQQFLQAVQTLPAREQGDLLWSLLSALERPVRQQGPEAGAKTTLLLQMKQMDGCLPDEERRAFTIACRVAGWRIESGLFAHRFDHAAQQGEEALSAEHLQAACDAILLHAHALPIAALATTLDVIISHLRFLPQQRREKALASMFEASAAWPAYHRVRILAALLDALRHCDVSPEAADRVIAHMHELEPMLDACAALPEDDKLRLLRDAVCLVKGYATLCEHCSDPAASAAALEEVIDRIGIQLIAHLVALPSSRLPQSVLERTLREAMRTMYGWGGNACKWQQGYAALCAANKLAHGVTYGLACDWMARALFTRAERNRAQSPQEALAALLEQDETAPDGHDEVATWRLFIRIGSNRLDSRRREPDDDSALGDAETLLARPGIMTPAAWVELMGMSLEGIAPSDNGCRLLHRVLQHARTIPETLRAELLARITRIVKHWKPEHQSGVADSLLQMAEALNVHARARLLPVLIELCMEAIPGNRSAQSWLDATMRMIAGLPDAAKYHLLETVLNVDTIASSHAVACAALLSQLEQQIATLPPQPQARLLASLALCLGGRSDGHARRMFEGVMARLNRLDLPPQAKQAWQLVCQAAYLHPRQLEHGEAPQQKIRGDAEALPDPLRQAVHTMLDHIDELPSYSVRRREDRDGTCVLI</sequence>
<accession>A0A934T030</accession>
<evidence type="ECO:0000313" key="1">
    <source>
        <dbReference type="EMBL" id="MBK4738874.1"/>
    </source>
</evidence>
<dbReference type="AlphaFoldDB" id="A0A934T030"/>
<reference evidence="1" key="1">
    <citation type="submission" date="2021-01" db="EMBL/GenBank/DDBJ databases">
        <title>Genome sequence of strain Noviherbaspirillum sp. DKR-6.</title>
        <authorList>
            <person name="Chaudhary D.K."/>
        </authorList>
    </citation>
    <scope>NUCLEOTIDE SEQUENCE</scope>
    <source>
        <strain evidence="1">DKR-6</strain>
    </source>
</reference>
<protein>
    <submittedName>
        <fullName evidence="1">Uncharacterized protein</fullName>
    </submittedName>
</protein>
<dbReference type="RefSeq" id="WP_200598244.1">
    <property type="nucleotide sequence ID" value="NZ_JAEPBG010000029.1"/>
</dbReference>
<proteinExistence type="predicted"/>
<name>A0A934T030_9BURK</name>
<gene>
    <name evidence="1" type="ORF">JJB74_30040</name>
</gene>